<dbReference type="GO" id="GO:0019843">
    <property type="term" value="F:rRNA binding"/>
    <property type="evidence" value="ECO:0007669"/>
    <property type="project" value="UniProtKB-UniRule"/>
</dbReference>
<evidence type="ECO:0000313" key="7">
    <source>
        <dbReference type="EMBL" id="HHI96688.1"/>
    </source>
</evidence>
<evidence type="ECO:0000256" key="2">
    <source>
        <dbReference type="ARBA" id="ARBA00022980"/>
    </source>
</evidence>
<gene>
    <name evidence="5" type="primary">rplD</name>
    <name evidence="7" type="ORF">ENJ96_02425</name>
</gene>
<name>A0A7V5NYS9_9BACT</name>
<dbReference type="EMBL" id="DROK01000068">
    <property type="protein sequence ID" value="HHI96688.1"/>
    <property type="molecule type" value="Genomic_DNA"/>
</dbReference>
<dbReference type="NCBIfam" id="TIGR03953">
    <property type="entry name" value="rplD_bact"/>
    <property type="match status" value="1"/>
</dbReference>
<feature type="region of interest" description="Disordered" evidence="6">
    <location>
        <begin position="53"/>
        <end position="76"/>
    </location>
</feature>
<comment type="function">
    <text evidence="5">Forms part of the polypeptide exit tunnel.</text>
</comment>
<keyword evidence="3 5" id="KW-0687">Ribonucleoprotein</keyword>
<dbReference type="GO" id="GO:1990904">
    <property type="term" value="C:ribonucleoprotein complex"/>
    <property type="evidence" value="ECO:0007669"/>
    <property type="project" value="UniProtKB-KW"/>
</dbReference>
<evidence type="ECO:0000256" key="6">
    <source>
        <dbReference type="SAM" id="MobiDB-lite"/>
    </source>
</evidence>
<evidence type="ECO:0000256" key="4">
    <source>
        <dbReference type="ARBA" id="ARBA00035244"/>
    </source>
</evidence>
<dbReference type="InterPro" id="IPR013005">
    <property type="entry name" value="Ribosomal_uL4-like"/>
</dbReference>
<proteinExistence type="inferred from homology"/>
<dbReference type="GO" id="GO:0006412">
    <property type="term" value="P:translation"/>
    <property type="evidence" value="ECO:0007669"/>
    <property type="project" value="UniProtKB-UniRule"/>
</dbReference>
<dbReference type="InterPro" id="IPR023574">
    <property type="entry name" value="Ribosomal_uL4_dom_sf"/>
</dbReference>
<dbReference type="HAMAP" id="MF_01328_B">
    <property type="entry name" value="Ribosomal_uL4_B"/>
    <property type="match status" value="1"/>
</dbReference>
<dbReference type="PANTHER" id="PTHR10746:SF6">
    <property type="entry name" value="LARGE RIBOSOMAL SUBUNIT PROTEIN UL4M"/>
    <property type="match status" value="1"/>
</dbReference>
<dbReference type="Pfam" id="PF00573">
    <property type="entry name" value="Ribosomal_L4"/>
    <property type="match status" value="1"/>
</dbReference>
<evidence type="ECO:0000256" key="3">
    <source>
        <dbReference type="ARBA" id="ARBA00023274"/>
    </source>
</evidence>
<comment type="caution">
    <text evidence="7">The sequence shown here is derived from an EMBL/GenBank/DDBJ whole genome shotgun (WGS) entry which is preliminary data.</text>
</comment>
<dbReference type="GO" id="GO:0005840">
    <property type="term" value="C:ribosome"/>
    <property type="evidence" value="ECO:0007669"/>
    <property type="project" value="UniProtKB-KW"/>
</dbReference>
<organism evidence="7">
    <name type="scientific">Thermodesulfatator atlanticus</name>
    <dbReference type="NCBI Taxonomy" id="501497"/>
    <lineage>
        <taxon>Bacteria</taxon>
        <taxon>Pseudomonadati</taxon>
        <taxon>Thermodesulfobacteriota</taxon>
        <taxon>Thermodesulfobacteria</taxon>
        <taxon>Thermodesulfobacteriales</taxon>
        <taxon>Thermodesulfatatoraceae</taxon>
        <taxon>Thermodesulfatator</taxon>
    </lineage>
</organism>
<accession>A0A7V5NYS9</accession>
<keyword evidence="5" id="KW-0699">rRNA-binding</keyword>
<keyword evidence="5" id="KW-0694">RNA-binding</keyword>
<evidence type="ECO:0000256" key="5">
    <source>
        <dbReference type="HAMAP-Rule" id="MF_01328"/>
    </source>
</evidence>
<dbReference type="SUPFAM" id="SSF52166">
    <property type="entry name" value="Ribosomal protein L4"/>
    <property type="match status" value="1"/>
</dbReference>
<reference evidence="7" key="1">
    <citation type="journal article" date="2020" name="mSystems">
        <title>Genome- and Community-Level Interaction Insights into Carbon Utilization and Element Cycling Functions of Hydrothermarchaeota in Hydrothermal Sediment.</title>
        <authorList>
            <person name="Zhou Z."/>
            <person name="Liu Y."/>
            <person name="Xu W."/>
            <person name="Pan J."/>
            <person name="Luo Z.H."/>
            <person name="Li M."/>
        </authorList>
    </citation>
    <scope>NUCLEOTIDE SEQUENCE [LARGE SCALE GENOMIC DNA]</scope>
    <source>
        <strain evidence="7">HyVt-533</strain>
    </source>
</reference>
<dbReference type="InterPro" id="IPR002136">
    <property type="entry name" value="Ribosomal_uL4"/>
</dbReference>
<dbReference type="AlphaFoldDB" id="A0A7V5NYS9"/>
<dbReference type="GO" id="GO:0003735">
    <property type="term" value="F:structural constituent of ribosome"/>
    <property type="evidence" value="ECO:0007669"/>
    <property type="project" value="InterPro"/>
</dbReference>
<dbReference type="Gene3D" id="3.40.1370.10">
    <property type="match status" value="1"/>
</dbReference>
<comment type="similarity">
    <text evidence="1 5">Belongs to the universal ribosomal protein uL4 family.</text>
</comment>
<dbReference type="Proteomes" id="UP000886101">
    <property type="component" value="Unassembled WGS sequence"/>
</dbReference>
<evidence type="ECO:0000256" key="1">
    <source>
        <dbReference type="ARBA" id="ARBA00010528"/>
    </source>
</evidence>
<comment type="function">
    <text evidence="5">One of the primary rRNA binding proteins, this protein initially binds near the 5'-end of the 23S rRNA. It is important during the early stages of 50S assembly. It makes multiple contacts with different domains of the 23S rRNA in the assembled 50S subunit and ribosome.</text>
</comment>
<keyword evidence="2 5" id="KW-0689">Ribosomal protein</keyword>
<comment type="subunit">
    <text evidence="5">Part of the 50S ribosomal subunit.</text>
</comment>
<sequence length="207" mass="23326">MATVAVVNNKNEKVGEVSLREDIFNVPVKVGLLHEVVRWQMARWRAGTACTKTRGEVRGGGRKPWPQKGTGRARQGSIRAPHWVGGGVVFGPKPRDYEFKLNKRQRRLALKMALSVRAQEGKLKVVDDFGLDEIKTKKFVQFLKGLGVENALVVVPERDEIIEKSARNLPKVKVLAVEGLNVYDVLNHEYLIIKQEALPKIEERLSK</sequence>
<dbReference type="PANTHER" id="PTHR10746">
    <property type="entry name" value="50S RIBOSOMAL PROTEIN L4"/>
    <property type="match status" value="1"/>
</dbReference>
<protein>
    <recommendedName>
        <fullName evidence="4 5">Large ribosomal subunit protein uL4</fullName>
    </recommendedName>
</protein>